<dbReference type="InterPro" id="IPR007627">
    <property type="entry name" value="RNA_pol_sigma70_r2"/>
</dbReference>
<evidence type="ECO:0000256" key="2">
    <source>
        <dbReference type="ARBA" id="ARBA00023015"/>
    </source>
</evidence>
<dbReference type="OrthoDB" id="9782108at2"/>
<keyword evidence="4" id="KW-0238">DNA-binding</keyword>
<evidence type="ECO:0000256" key="3">
    <source>
        <dbReference type="ARBA" id="ARBA00023082"/>
    </source>
</evidence>
<keyword evidence="2" id="KW-0805">Transcription regulation</keyword>
<evidence type="ECO:0000259" key="7">
    <source>
        <dbReference type="Pfam" id="PF08281"/>
    </source>
</evidence>
<evidence type="ECO:0000256" key="5">
    <source>
        <dbReference type="ARBA" id="ARBA00023163"/>
    </source>
</evidence>
<evidence type="ECO:0000256" key="1">
    <source>
        <dbReference type="ARBA" id="ARBA00010641"/>
    </source>
</evidence>
<dbReference type="Proteomes" id="UP000031197">
    <property type="component" value="Unassembled WGS sequence"/>
</dbReference>
<comment type="caution">
    <text evidence="8">The sequence shown here is derived from an EMBL/GenBank/DDBJ whole genome shotgun (WGS) entry which is preliminary data.</text>
</comment>
<evidence type="ECO:0000256" key="4">
    <source>
        <dbReference type="ARBA" id="ARBA00023125"/>
    </source>
</evidence>
<dbReference type="GO" id="GO:0003677">
    <property type="term" value="F:DNA binding"/>
    <property type="evidence" value="ECO:0007669"/>
    <property type="project" value="UniProtKB-KW"/>
</dbReference>
<accession>A0A0B3Z3Y9</accession>
<dbReference type="InterPro" id="IPR013249">
    <property type="entry name" value="RNA_pol_sigma70_r4_t2"/>
</dbReference>
<keyword evidence="5" id="KW-0804">Transcription</keyword>
<evidence type="ECO:0000259" key="6">
    <source>
        <dbReference type="Pfam" id="PF04542"/>
    </source>
</evidence>
<dbReference type="InterPro" id="IPR036388">
    <property type="entry name" value="WH-like_DNA-bd_sf"/>
</dbReference>
<dbReference type="SUPFAM" id="SSF88946">
    <property type="entry name" value="Sigma2 domain of RNA polymerase sigma factors"/>
    <property type="match status" value="1"/>
</dbReference>
<keyword evidence="3" id="KW-0731">Sigma factor</keyword>
<name>A0A0B3Z3Y9_9ALTE</name>
<sequence length="200" mass="22892">MSIGASLQNLFQGKREKALGVSERLMLQYSAKGDEASLAALFDLHSHKLFYFLKVLSDSTVAEDMCQRTWVKVIENRHLFKSGDNFQAWLFTIGRRTLIDEFRKNAKLEYNNEAVESFSLSELLKNAQFSVEDDVAKGIEKDVFKACIQQLPYKQKEALSLQFEGFSLVEIATICSAEKETIKTRIRYAKDSLKTMLEKL</sequence>
<dbReference type="GO" id="GO:0006352">
    <property type="term" value="P:DNA-templated transcription initiation"/>
    <property type="evidence" value="ECO:0007669"/>
    <property type="project" value="InterPro"/>
</dbReference>
<dbReference type="Gene3D" id="1.10.1740.10">
    <property type="match status" value="1"/>
</dbReference>
<protein>
    <submittedName>
        <fullName evidence="8">RNA polymerase subunit sigma-24</fullName>
    </submittedName>
</protein>
<dbReference type="PANTHER" id="PTHR43133">
    <property type="entry name" value="RNA POLYMERASE ECF-TYPE SIGMA FACTO"/>
    <property type="match status" value="1"/>
</dbReference>
<feature type="domain" description="RNA polymerase sigma factor 70 region 4 type 2" evidence="7">
    <location>
        <begin position="144"/>
        <end position="190"/>
    </location>
</feature>
<dbReference type="EMBL" id="JWLW01000017">
    <property type="protein sequence ID" value="KHT52468.1"/>
    <property type="molecule type" value="Genomic_DNA"/>
</dbReference>
<organism evidence="8 9">
    <name type="scientific">Alteromonas marina</name>
    <dbReference type="NCBI Taxonomy" id="203795"/>
    <lineage>
        <taxon>Bacteria</taxon>
        <taxon>Pseudomonadati</taxon>
        <taxon>Pseudomonadota</taxon>
        <taxon>Gammaproteobacteria</taxon>
        <taxon>Alteromonadales</taxon>
        <taxon>Alteromonadaceae</taxon>
        <taxon>Alteromonas/Salinimonas group</taxon>
        <taxon>Alteromonas</taxon>
    </lineage>
</organism>
<evidence type="ECO:0000313" key="8">
    <source>
        <dbReference type="EMBL" id="KHT52468.1"/>
    </source>
</evidence>
<dbReference type="NCBIfam" id="TIGR02937">
    <property type="entry name" value="sigma70-ECF"/>
    <property type="match status" value="1"/>
</dbReference>
<dbReference type="RefSeq" id="WP_039220465.1">
    <property type="nucleotide sequence ID" value="NZ_JWLW01000017.1"/>
</dbReference>
<reference evidence="8 9" key="1">
    <citation type="submission" date="2014-12" db="EMBL/GenBank/DDBJ databases">
        <title>Genome sequencing of Alteromonas marina AD001.</title>
        <authorList>
            <person name="Adrian T.G.S."/>
            <person name="Chan K.G."/>
        </authorList>
    </citation>
    <scope>NUCLEOTIDE SEQUENCE [LARGE SCALE GENOMIC DNA]</scope>
    <source>
        <strain evidence="8 9">AD001</strain>
    </source>
</reference>
<dbReference type="InterPro" id="IPR013324">
    <property type="entry name" value="RNA_pol_sigma_r3/r4-like"/>
</dbReference>
<keyword evidence="9" id="KW-1185">Reference proteome</keyword>
<dbReference type="Pfam" id="PF08281">
    <property type="entry name" value="Sigma70_r4_2"/>
    <property type="match status" value="1"/>
</dbReference>
<comment type="similarity">
    <text evidence="1">Belongs to the sigma-70 factor family. ECF subfamily.</text>
</comment>
<dbReference type="SUPFAM" id="SSF88659">
    <property type="entry name" value="Sigma3 and sigma4 domains of RNA polymerase sigma factors"/>
    <property type="match status" value="1"/>
</dbReference>
<dbReference type="GO" id="GO:0016987">
    <property type="term" value="F:sigma factor activity"/>
    <property type="evidence" value="ECO:0007669"/>
    <property type="project" value="UniProtKB-KW"/>
</dbReference>
<proteinExistence type="inferred from homology"/>
<dbReference type="InterPro" id="IPR014284">
    <property type="entry name" value="RNA_pol_sigma-70_dom"/>
</dbReference>
<feature type="domain" description="RNA polymerase sigma-70 region 2" evidence="6">
    <location>
        <begin position="45"/>
        <end position="106"/>
    </location>
</feature>
<dbReference type="Pfam" id="PF04542">
    <property type="entry name" value="Sigma70_r2"/>
    <property type="match status" value="1"/>
</dbReference>
<dbReference type="InterPro" id="IPR013325">
    <property type="entry name" value="RNA_pol_sigma_r2"/>
</dbReference>
<dbReference type="PANTHER" id="PTHR43133:SF8">
    <property type="entry name" value="RNA POLYMERASE SIGMA FACTOR HI_1459-RELATED"/>
    <property type="match status" value="1"/>
</dbReference>
<dbReference type="Gene3D" id="1.10.10.10">
    <property type="entry name" value="Winged helix-like DNA-binding domain superfamily/Winged helix DNA-binding domain"/>
    <property type="match status" value="1"/>
</dbReference>
<dbReference type="InterPro" id="IPR039425">
    <property type="entry name" value="RNA_pol_sigma-70-like"/>
</dbReference>
<dbReference type="AlphaFoldDB" id="A0A0B3Z3Y9"/>
<evidence type="ECO:0000313" key="9">
    <source>
        <dbReference type="Proteomes" id="UP000031197"/>
    </source>
</evidence>
<gene>
    <name evidence="8" type="ORF">RJ41_10905</name>
</gene>